<evidence type="ECO:0000313" key="5">
    <source>
        <dbReference type="EMBL" id="WNZ24575.1"/>
    </source>
</evidence>
<name>A0AA96WH88_9CYAN</name>
<dbReference type="Gene3D" id="3.40.50.150">
    <property type="entry name" value="Vaccinia Virus protein VP39"/>
    <property type="match status" value="1"/>
</dbReference>
<dbReference type="RefSeq" id="WP_316430439.1">
    <property type="nucleotide sequence ID" value="NZ_CP053586.1"/>
</dbReference>
<comment type="similarity">
    <text evidence="1">Belongs to the methyltransferase superfamily.</text>
</comment>
<dbReference type="GO" id="GO:0008757">
    <property type="term" value="F:S-adenosylmethionine-dependent methyltransferase activity"/>
    <property type="evidence" value="ECO:0007669"/>
    <property type="project" value="InterPro"/>
</dbReference>
<dbReference type="PANTHER" id="PTHR44942">
    <property type="entry name" value="METHYLTRANSF_11 DOMAIN-CONTAINING PROTEIN"/>
    <property type="match status" value="1"/>
</dbReference>
<dbReference type="InterPro" id="IPR051052">
    <property type="entry name" value="Diverse_substrate_MTase"/>
</dbReference>
<protein>
    <submittedName>
        <fullName evidence="5">Class I SAM-dependent methyltransferase</fullName>
    </submittedName>
</protein>
<dbReference type="InterPro" id="IPR029063">
    <property type="entry name" value="SAM-dependent_MTases_sf"/>
</dbReference>
<dbReference type="EMBL" id="CP053586">
    <property type="protein sequence ID" value="WNZ24575.1"/>
    <property type="molecule type" value="Genomic_DNA"/>
</dbReference>
<dbReference type="PANTHER" id="PTHR44942:SF4">
    <property type="entry name" value="METHYLTRANSFERASE TYPE 11 DOMAIN-CONTAINING PROTEIN"/>
    <property type="match status" value="1"/>
</dbReference>
<dbReference type="GO" id="GO:0032259">
    <property type="term" value="P:methylation"/>
    <property type="evidence" value="ECO:0007669"/>
    <property type="project" value="UniProtKB-KW"/>
</dbReference>
<dbReference type="SUPFAM" id="SSF53335">
    <property type="entry name" value="S-adenosyl-L-methionine-dependent methyltransferases"/>
    <property type="match status" value="1"/>
</dbReference>
<feature type="domain" description="Methyltransferase type 11" evidence="4">
    <location>
        <begin position="56"/>
        <end position="143"/>
    </location>
</feature>
<dbReference type="Pfam" id="PF08241">
    <property type="entry name" value="Methyltransf_11"/>
    <property type="match status" value="1"/>
</dbReference>
<evidence type="ECO:0000256" key="3">
    <source>
        <dbReference type="ARBA" id="ARBA00022679"/>
    </source>
</evidence>
<dbReference type="CDD" id="cd02440">
    <property type="entry name" value="AdoMet_MTases"/>
    <property type="match status" value="1"/>
</dbReference>
<keyword evidence="3" id="KW-0808">Transferase</keyword>
<evidence type="ECO:0000256" key="2">
    <source>
        <dbReference type="ARBA" id="ARBA00022603"/>
    </source>
</evidence>
<gene>
    <name evidence="5" type="ORF">HJG54_18095</name>
</gene>
<reference evidence="5" key="1">
    <citation type="submission" date="2020-05" db="EMBL/GenBank/DDBJ databases">
        <authorList>
            <person name="Zhu T."/>
            <person name="Keshari N."/>
            <person name="Lu X."/>
        </authorList>
    </citation>
    <scope>NUCLEOTIDE SEQUENCE</scope>
    <source>
        <strain evidence="5">NK1-12</strain>
    </source>
</reference>
<keyword evidence="2 5" id="KW-0489">Methyltransferase</keyword>
<evidence type="ECO:0000256" key="1">
    <source>
        <dbReference type="ARBA" id="ARBA00008361"/>
    </source>
</evidence>
<organism evidence="5">
    <name type="scientific">Leptolyngbya sp. NK1-12</name>
    <dbReference type="NCBI Taxonomy" id="2547451"/>
    <lineage>
        <taxon>Bacteria</taxon>
        <taxon>Bacillati</taxon>
        <taxon>Cyanobacteriota</taxon>
        <taxon>Cyanophyceae</taxon>
        <taxon>Leptolyngbyales</taxon>
        <taxon>Leptolyngbyaceae</taxon>
        <taxon>Leptolyngbya group</taxon>
        <taxon>Leptolyngbya</taxon>
    </lineage>
</organism>
<dbReference type="AlphaFoldDB" id="A0AA96WH88"/>
<dbReference type="InterPro" id="IPR013216">
    <property type="entry name" value="Methyltransf_11"/>
</dbReference>
<accession>A0AA96WH88</accession>
<proteinExistence type="inferred from homology"/>
<evidence type="ECO:0000259" key="4">
    <source>
        <dbReference type="Pfam" id="PF08241"/>
    </source>
</evidence>
<sequence>MSNPISNLPPLHTQEPLSRFSNRADDYAKYRPSYPPAAIDAILAGLGEPKNLRVADIGAGTGISSRLVADRGASVWAIEPNSTMREAAARHDRVQFHAGTAEQTELPSHSVALVLCCQSFHWFEPNAALAEFHRILQPGGRVALMWNDRDQNDEFTNQYTEAIRKATDPDYFERIDRKASDAKELQQSELFENFTSHKFANFHTLNQAGLIGIALSASYIPKSGPAHSQLIADLQQLYATWTQDTPNKRVQLAYQTDLFLANSRP</sequence>